<keyword evidence="1" id="KW-0812">Transmembrane</keyword>
<comment type="caution">
    <text evidence="2">The sequence shown here is derived from an EMBL/GenBank/DDBJ whole genome shotgun (WGS) entry which is preliminary data.</text>
</comment>
<dbReference type="AlphaFoldDB" id="A0A8X6T7Y7"/>
<evidence type="ECO:0000313" key="3">
    <source>
        <dbReference type="Proteomes" id="UP000887013"/>
    </source>
</evidence>
<evidence type="ECO:0000256" key="1">
    <source>
        <dbReference type="SAM" id="Phobius"/>
    </source>
</evidence>
<name>A0A8X6T7Y7_NEPPI</name>
<evidence type="ECO:0000313" key="2">
    <source>
        <dbReference type="EMBL" id="GFS80336.1"/>
    </source>
</evidence>
<gene>
    <name evidence="2" type="ORF">NPIL_359041</name>
</gene>
<keyword evidence="1" id="KW-0472">Membrane</keyword>
<dbReference type="Proteomes" id="UP000887013">
    <property type="component" value="Unassembled WGS sequence"/>
</dbReference>
<dbReference type="EMBL" id="BMAW01097544">
    <property type="protein sequence ID" value="GFS80336.1"/>
    <property type="molecule type" value="Genomic_DNA"/>
</dbReference>
<accession>A0A8X6T7Y7</accession>
<feature type="transmembrane region" description="Helical" evidence="1">
    <location>
        <begin position="23"/>
        <end position="44"/>
    </location>
</feature>
<proteinExistence type="predicted"/>
<keyword evidence="3" id="KW-1185">Reference proteome</keyword>
<keyword evidence="1" id="KW-1133">Transmembrane helix</keyword>
<organism evidence="2 3">
    <name type="scientific">Nephila pilipes</name>
    <name type="common">Giant wood spider</name>
    <name type="synonym">Nephila maculata</name>
    <dbReference type="NCBI Taxonomy" id="299642"/>
    <lineage>
        <taxon>Eukaryota</taxon>
        <taxon>Metazoa</taxon>
        <taxon>Ecdysozoa</taxon>
        <taxon>Arthropoda</taxon>
        <taxon>Chelicerata</taxon>
        <taxon>Arachnida</taxon>
        <taxon>Araneae</taxon>
        <taxon>Araneomorphae</taxon>
        <taxon>Entelegynae</taxon>
        <taxon>Araneoidea</taxon>
        <taxon>Nephilidae</taxon>
        <taxon>Nephila</taxon>
    </lineage>
</organism>
<sequence length="91" mass="10102">MLCLLSASRSALSLSSMPTCDGIHWNSTISSFIICSLITCLTLLTIKHSERCWTTDLMADLELTRIAAFSKDPFGGQCYSRPWHWLSSGQS</sequence>
<protein>
    <submittedName>
        <fullName evidence="2">Uncharacterized protein</fullName>
    </submittedName>
</protein>
<reference evidence="2" key="1">
    <citation type="submission" date="2020-08" db="EMBL/GenBank/DDBJ databases">
        <title>Multicomponent nature underlies the extraordinary mechanical properties of spider dragline silk.</title>
        <authorList>
            <person name="Kono N."/>
            <person name="Nakamura H."/>
            <person name="Mori M."/>
            <person name="Yoshida Y."/>
            <person name="Ohtoshi R."/>
            <person name="Malay A.D."/>
            <person name="Moran D.A.P."/>
            <person name="Tomita M."/>
            <person name="Numata K."/>
            <person name="Arakawa K."/>
        </authorList>
    </citation>
    <scope>NUCLEOTIDE SEQUENCE</scope>
</reference>